<dbReference type="Proteomes" id="UP001396334">
    <property type="component" value="Unassembled WGS sequence"/>
</dbReference>
<dbReference type="PROSITE" id="PS50012">
    <property type="entry name" value="RCC1_3"/>
    <property type="match status" value="1"/>
</dbReference>
<reference evidence="3 4" key="1">
    <citation type="journal article" date="2024" name="G3 (Bethesda)">
        <title>Genome assembly of Hibiscus sabdariffa L. provides insights into metabolisms of medicinal natural products.</title>
        <authorList>
            <person name="Kim T."/>
        </authorList>
    </citation>
    <scope>NUCLEOTIDE SEQUENCE [LARGE SCALE GENOMIC DNA]</scope>
    <source>
        <strain evidence="3">TK-2024</strain>
        <tissue evidence="3">Old leaves</tissue>
    </source>
</reference>
<name>A0ABR2U7I5_9ROSI</name>
<dbReference type="Gene3D" id="2.130.10.30">
    <property type="entry name" value="Regulator of chromosome condensation 1/beta-lactamase-inhibitor protein II"/>
    <property type="match status" value="1"/>
</dbReference>
<dbReference type="SUPFAM" id="SSF50985">
    <property type="entry name" value="RCC1/BLIP-II"/>
    <property type="match status" value="1"/>
</dbReference>
<evidence type="ECO:0000256" key="1">
    <source>
        <dbReference type="ARBA" id="ARBA00022737"/>
    </source>
</evidence>
<sequence>MFSEVNGSFPDSVLQVSSPCGFCHTALVTYGGQLFTFGDGSFDSLGHRDYISSTIPREVQTLSELRTTKVAFGAWHTAAVVKTQVSRLSVDSSYQAERRNFKHELKLESQTLLFPVQNGNFHLRGFYSPKMSVCAVGDYKNILPASISSSSRTSRGTSPISGNLSSYRSFGVTRHILKHKGQ</sequence>
<feature type="repeat" description="RCC1" evidence="2">
    <location>
        <begin position="32"/>
        <end position="83"/>
    </location>
</feature>
<evidence type="ECO:0000313" key="4">
    <source>
        <dbReference type="Proteomes" id="UP001396334"/>
    </source>
</evidence>
<dbReference type="PANTHER" id="PTHR22870">
    <property type="entry name" value="REGULATOR OF CHROMOSOME CONDENSATION"/>
    <property type="match status" value="1"/>
</dbReference>
<gene>
    <name evidence="3" type="ORF">V6N11_059304</name>
</gene>
<evidence type="ECO:0000313" key="3">
    <source>
        <dbReference type="EMBL" id="KAK9045424.1"/>
    </source>
</evidence>
<dbReference type="InterPro" id="IPR000408">
    <property type="entry name" value="Reg_chr_condens"/>
</dbReference>
<dbReference type="InterPro" id="IPR051210">
    <property type="entry name" value="Ub_ligase/GEF_domain"/>
</dbReference>
<keyword evidence="1" id="KW-0677">Repeat</keyword>
<comment type="caution">
    <text evidence="3">The sequence shown here is derived from an EMBL/GenBank/DDBJ whole genome shotgun (WGS) entry which is preliminary data.</text>
</comment>
<accession>A0ABR2U7I5</accession>
<keyword evidence="4" id="KW-1185">Reference proteome</keyword>
<protein>
    <submittedName>
        <fullName evidence="3">Uncharacterized protein</fullName>
    </submittedName>
</protein>
<dbReference type="Pfam" id="PF00415">
    <property type="entry name" value="RCC1"/>
    <property type="match status" value="1"/>
</dbReference>
<evidence type="ECO:0000256" key="2">
    <source>
        <dbReference type="PROSITE-ProRule" id="PRU00235"/>
    </source>
</evidence>
<dbReference type="EMBL" id="JBBPBN010000002">
    <property type="protein sequence ID" value="KAK9045424.1"/>
    <property type="molecule type" value="Genomic_DNA"/>
</dbReference>
<organism evidence="3 4">
    <name type="scientific">Hibiscus sabdariffa</name>
    <name type="common">roselle</name>
    <dbReference type="NCBI Taxonomy" id="183260"/>
    <lineage>
        <taxon>Eukaryota</taxon>
        <taxon>Viridiplantae</taxon>
        <taxon>Streptophyta</taxon>
        <taxon>Embryophyta</taxon>
        <taxon>Tracheophyta</taxon>
        <taxon>Spermatophyta</taxon>
        <taxon>Magnoliopsida</taxon>
        <taxon>eudicotyledons</taxon>
        <taxon>Gunneridae</taxon>
        <taxon>Pentapetalae</taxon>
        <taxon>rosids</taxon>
        <taxon>malvids</taxon>
        <taxon>Malvales</taxon>
        <taxon>Malvaceae</taxon>
        <taxon>Malvoideae</taxon>
        <taxon>Hibiscus</taxon>
    </lineage>
</organism>
<dbReference type="InterPro" id="IPR009091">
    <property type="entry name" value="RCC1/BLIP-II"/>
</dbReference>
<proteinExistence type="predicted"/>
<dbReference type="PANTHER" id="PTHR22870:SF358">
    <property type="entry name" value="REGULATOR OF CHROMOSOME CONDENSATION (RCC1) FAMILY WITH FYVE ZINC FINGER DOMAIN-CONTAINING PROTEIN"/>
    <property type="match status" value="1"/>
</dbReference>